<name>A0A7C2XBB3_9BACT</name>
<dbReference type="EMBL" id="DSDS01000194">
    <property type="protein sequence ID" value="HET98737.1"/>
    <property type="molecule type" value="Genomic_DNA"/>
</dbReference>
<sequence>MTPEQLEHFRKLLESQQQELLASKDAAKDSTKPVTLDQASVGRLSRMDAMQGQAMAIEAQRRREIQLQRIHAALGRIKSDDYGLCTACEEEIAIRRLETDSAATLRIACASRQEKR</sequence>
<evidence type="ECO:0000256" key="2">
    <source>
        <dbReference type="SAM" id="MobiDB-lite"/>
    </source>
</evidence>
<feature type="region of interest" description="Disordered" evidence="2">
    <location>
        <begin position="20"/>
        <end position="39"/>
    </location>
</feature>
<proteinExistence type="predicted"/>
<dbReference type="Gene3D" id="1.20.120.910">
    <property type="entry name" value="DksA, coiled-coil domain"/>
    <property type="match status" value="1"/>
</dbReference>
<dbReference type="AlphaFoldDB" id="A0A7C2XBB3"/>
<dbReference type="PANTHER" id="PTHR33823">
    <property type="entry name" value="RNA POLYMERASE-BINDING TRANSCRIPTION FACTOR DKSA-RELATED"/>
    <property type="match status" value="1"/>
</dbReference>
<evidence type="ECO:0000256" key="1">
    <source>
        <dbReference type="PROSITE-ProRule" id="PRU00510"/>
    </source>
</evidence>
<protein>
    <submittedName>
        <fullName evidence="3">TraR/DksA family transcriptional regulator</fullName>
    </submittedName>
</protein>
<dbReference type="PANTHER" id="PTHR33823:SF2">
    <property type="entry name" value="RNA POLYMERASE-BINDING TRANSCRIPTION FACTOR DKSA"/>
    <property type="match status" value="1"/>
</dbReference>
<gene>
    <name evidence="3" type="ORF">ENN98_08685</name>
</gene>
<accession>A0A7C2XBB3</accession>
<dbReference type="InterPro" id="IPR037187">
    <property type="entry name" value="DnaK_N"/>
</dbReference>
<dbReference type="Proteomes" id="UP000885986">
    <property type="component" value="Unassembled WGS sequence"/>
</dbReference>
<reference evidence="3" key="1">
    <citation type="journal article" date="2020" name="mSystems">
        <title>Genome- and Community-Level Interaction Insights into Carbon Utilization and Element Cycling Functions of Hydrothermarchaeota in Hydrothermal Sediment.</title>
        <authorList>
            <person name="Zhou Z."/>
            <person name="Liu Y."/>
            <person name="Xu W."/>
            <person name="Pan J."/>
            <person name="Luo Z.H."/>
            <person name="Li M."/>
        </authorList>
    </citation>
    <scope>NUCLEOTIDE SEQUENCE [LARGE SCALE GENOMIC DNA]</scope>
    <source>
        <strain evidence="3">SpSt-1224</strain>
    </source>
</reference>
<comment type="caution">
    <text evidence="3">The sequence shown here is derived from an EMBL/GenBank/DDBJ whole genome shotgun (WGS) entry which is preliminary data.</text>
</comment>
<organism evidence="3">
    <name type="scientific">Desulfurivibrio alkaliphilus</name>
    <dbReference type="NCBI Taxonomy" id="427923"/>
    <lineage>
        <taxon>Bacteria</taxon>
        <taxon>Pseudomonadati</taxon>
        <taxon>Thermodesulfobacteriota</taxon>
        <taxon>Desulfobulbia</taxon>
        <taxon>Desulfobulbales</taxon>
        <taxon>Desulfobulbaceae</taxon>
        <taxon>Desulfurivibrio</taxon>
    </lineage>
</organism>
<feature type="zinc finger region" description="dksA C4-type" evidence="1">
    <location>
        <begin position="85"/>
        <end position="109"/>
    </location>
</feature>
<dbReference type="PROSITE" id="PS51128">
    <property type="entry name" value="ZF_DKSA_2"/>
    <property type="match status" value="1"/>
</dbReference>
<dbReference type="SUPFAM" id="SSF109635">
    <property type="entry name" value="DnaK suppressor protein DksA, alpha-hairpin domain"/>
    <property type="match status" value="1"/>
</dbReference>
<evidence type="ECO:0000313" key="3">
    <source>
        <dbReference type="EMBL" id="HET98737.1"/>
    </source>
</evidence>